<dbReference type="PANTHER" id="PTHR43416:SF5">
    <property type="entry name" value="DIHYDROLIPOYLLYSINE-RESIDUE SUCCINYLTRANSFERASE COMPONENT OF 2-OXOGLUTARATE DEHYDROGENASE COMPLEX, MITOCHONDRIAL"/>
    <property type="match status" value="1"/>
</dbReference>
<proteinExistence type="inferred from homology"/>
<accession>A0A2S4KRH0</accession>
<evidence type="ECO:0000313" key="5">
    <source>
        <dbReference type="EMBL" id="POR32784.1"/>
    </source>
</evidence>
<dbReference type="OrthoDB" id="5391403at2759"/>
<gene>
    <name evidence="5" type="ORF">TPAR_07026</name>
</gene>
<evidence type="ECO:0000256" key="3">
    <source>
        <dbReference type="SAM" id="MobiDB-lite"/>
    </source>
</evidence>
<dbReference type="PROSITE" id="PS50968">
    <property type="entry name" value="BIOTINYL_LIPOYL"/>
    <property type="match status" value="1"/>
</dbReference>
<dbReference type="CDD" id="cd06849">
    <property type="entry name" value="lipoyl_domain"/>
    <property type="match status" value="1"/>
</dbReference>
<dbReference type="PANTHER" id="PTHR43416">
    <property type="entry name" value="DIHYDROLIPOYLLYSINE-RESIDUE SUCCINYLTRANSFERASE COMPONENT OF 2-OXOGLUTARATE DEHYDROGENASE COMPLEX, MITOCHONDRIAL-RELATED"/>
    <property type="match status" value="1"/>
</dbReference>
<organism evidence="5 6">
    <name type="scientific">Tolypocladium paradoxum</name>
    <dbReference type="NCBI Taxonomy" id="94208"/>
    <lineage>
        <taxon>Eukaryota</taxon>
        <taxon>Fungi</taxon>
        <taxon>Dikarya</taxon>
        <taxon>Ascomycota</taxon>
        <taxon>Pezizomycotina</taxon>
        <taxon>Sordariomycetes</taxon>
        <taxon>Hypocreomycetidae</taxon>
        <taxon>Hypocreales</taxon>
        <taxon>Ophiocordycipitaceae</taxon>
        <taxon>Tolypocladium</taxon>
    </lineage>
</organism>
<dbReference type="STRING" id="94208.A0A2S4KRH0"/>
<evidence type="ECO:0000256" key="2">
    <source>
        <dbReference type="ARBA" id="ARBA00022823"/>
    </source>
</evidence>
<dbReference type="InterPro" id="IPR011053">
    <property type="entry name" value="Single_hybrid_motif"/>
</dbReference>
<dbReference type="GO" id="GO:0004149">
    <property type="term" value="F:dihydrolipoyllysine-residue succinyltransferase activity"/>
    <property type="evidence" value="ECO:0007669"/>
    <property type="project" value="TreeGrafter"/>
</dbReference>
<feature type="region of interest" description="Disordered" evidence="3">
    <location>
        <begin position="117"/>
        <end position="155"/>
    </location>
</feature>
<protein>
    <recommendedName>
        <fullName evidence="4">Lipoyl-binding domain-containing protein</fullName>
    </recommendedName>
</protein>
<dbReference type="InterPro" id="IPR050537">
    <property type="entry name" value="2-oxoacid_dehydrogenase"/>
</dbReference>
<dbReference type="InterPro" id="IPR000089">
    <property type="entry name" value="Biotin_lipoyl"/>
</dbReference>
<comment type="caution">
    <text evidence="5">The sequence shown here is derived from an EMBL/GenBank/DDBJ whole genome shotgun (WGS) entry which is preliminary data.</text>
</comment>
<dbReference type="AlphaFoldDB" id="A0A2S4KRH0"/>
<keyword evidence="2" id="KW-0450">Lipoyl</keyword>
<comment type="similarity">
    <text evidence="1">Belongs to the 2-oxoacid dehydrogenase family.</text>
</comment>
<name>A0A2S4KRH0_9HYPO</name>
<dbReference type="SUPFAM" id="SSF51230">
    <property type="entry name" value="Single hybrid motif"/>
    <property type="match status" value="1"/>
</dbReference>
<dbReference type="Gene3D" id="2.40.50.100">
    <property type="match status" value="1"/>
</dbReference>
<dbReference type="GO" id="GO:0005739">
    <property type="term" value="C:mitochondrion"/>
    <property type="evidence" value="ECO:0007669"/>
    <property type="project" value="TreeGrafter"/>
</dbReference>
<evidence type="ECO:0000259" key="4">
    <source>
        <dbReference type="PROSITE" id="PS50968"/>
    </source>
</evidence>
<dbReference type="Proteomes" id="UP000237481">
    <property type="component" value="Unassembled WGS sequence"/>
</dbReference>
<evidence type="ECO:0000313" key="6">
    <source>
        <dbReference type="Proteomes" id="UP000237481"/>
    </source>
</evidence>
<sequence length="155" mass="17394">MLKRKFPLRTEPKPKNHIEPDAFLYLSHFRRVRDYKVVFKIGLDRLEAKPKEYHDEDDAYTKGTIASLLKQVGEQVEADEEVASVETGKIHVAVNAPEAGVLREFFVSEGDTVTVGQDLTRLKTGVEGSTPSRGSKEAARRGKIPQHPSQPRPTE</sequence>
<dbReference type="EMBL" id="PKSG01000798">
    <property type="protein sequence ID" value="POR32784.1"/>
    <property type="molecule type" value="Genomic_DNA"/>
</dbReference>
<reference evidence="5 6" key="1">
    <citation type="submission" date="2018-01" db="EMBL/GenBank/DDBJ databases">
        <title>Harnessing the power of phylogenomics to disentangle the directionality and signatures of interkingdom host jumping in the parasitic fungal genus Tolypocladium.</title>
        <authorList>
            <person name="Quandt C.A."/>
            <person name="Patterson W."/>
            <person name="Spatafora J.W."/>
        </authorList>
    </citation>
    <scope>NUCLEOTIDE SEQUENCE [LARGE SCALE GENOMIC DNA]</scope>
    <source>
        <strain evidence="5 6">NRBC 100945</strain>
    </source>
</reference>
<feature type="domain" description="Lipoyl-binding" evidence="4">
    <location>
        <begin position="38"/>
        <end position="123"/>
    </location>
</feature>
<keyword evidence="6" id="KW-1185">Reference proteome</keyword>
<evidence type="ECO:0000256" key="1">
    <source>
        <dbReference type="ARBA" id="ARBA00007317"/>
    </source>
</evidence>
<dbReference type="Pfam" id="PF00364">
    <property type="entry name" value="Biotin_lipoyl"/>
    <property type="match status" value="1"/>
</dbReference>
<dbReference type="GO" id="GO:0006099">
    <property type="term" value="P:tricarboxylic acid cycle"/>
    <property type="evidence" value="ECO:0007669"/>
    <property type="project" value="TreeGrafter"/>
</dbReference>